<organism evidence="1 2">
    <name type="scientific">Olea europaea subsp. europaea</name>
    <dbReference type="NCBI Taxonomy" id="158383"/>
    <lineage>
        <taxon>Eukaryota</taxon>
        <taxon>Viridiplantae</taxon>
        <taxon>Streptophyta</taxon>
        <taxon>Embryophyta</taxon>
        <taxon>Tracheophyta</taxon>
        <taxon>Spermatophyta</taxon>
        <taxon>Magnoliopsida</taxon>
        <taxon>eudicotyledons</taxon>
        <taxon>Gunneridae</taxon>
        <taxon>Pentapetalae</taxon>
        <taxon>asterids</taxon>
        <taxon>lamiids</taxon>
        <taxon>Lamiales</taxon>
        <taxon>Oleaceae</taxon>
        <taxon>Oleeae</taxon>
        <taxon>Olea</taxon>
    </lineage>
</organism>
<dbReference type="Proteomes" id="UP000594638">
    <property type="component" value="Unassembled WGS sequence"/>
</dbReference>
<accession>A0A8S0UYE1</accession>
<evidence type="ECO:0000313" key="1">
    <source>
        <dbReference type="EMBL" id="CAA3024617.1"/>
    </source>
</evidence>
<evidence type="ECO:0000313" key="2">
    <source>
        <dbReference type="Proteomes" id="UP000594638"/>
    </source>
</evidence>
<dbReference type="EMBL" id="CACTIH010009111">
    <property type="protein sequence ID" value="CAA3024617.1"/>
    <property type="molecule type" value="Genomic_DNA"/>
</dbReference>
<dbReference type="AlphaFoldDB" id="A0A8S0UYE1"/>
<protein>
    <submittedName>
        <fullName evidence="1">Uncharacterized protein</fullName>
    </submittedName>
</protein>
<name>A0A8S0UYE1_OLEEU</name>
<comment type="caution">
    <text evidence="1">The sequence shown here is derived from an EMBL/GenBank/DDBJ whole genome shotgun (WGS) entry which is preliminary data.</text>
</comment>
<sequence>MVNPVFVEWRFWRILGDFLPSTRVATMANTRAPSPTQQGGGGVTAPVARGKTFVDIVFGRPTPLPNIEIPWKEPKTNSNGQVWYQFTHEEIQKTTEPLKFAVVLKLLRKRSSVDQIRGYIKVRWGLSEMPVIRAMRNPRHVLVRIMNEGHSDRTCKRLKSIQAGKMVEDKTRGEENLLKRSWVRQEYRPIVRLMEKGEPSKNNLPLDPVSTKYHVTDEDVEIMTGKIENKITIEQQMTHSTEEAEIVTEVLKEPGDLPKAPDFNEE</sequence>
<gene>
    <name evidence="1" type="ORF">OLEA9_A109619</name>
</gene>
<dbReference type="Gramene" id="OE9A109619T1">
    <property type="protein sequence ID" value="OE9A109619C1"/>
    <property type="gene ID" value="OE9A109619"/>
</dbReference>
<keyword evidence="2" id="KW-1185">Reference proteome</keyword>
<proteinExistence type="predicted"/>
<reference evidence="1 2" key="1">
    <citation type="submission" date="2019-12" db="EMBL/GenBank/DDBJ databases">
        <authorList>
            <person name="Alioto T."/>
            <person name="Alioto T."/>
            <person name="Gomez Garrido J."/>
        </authorList>
    </citation>
    <scope>NUCLEOTIDE SEQUENCE [LARGE SCALE GENOMIC DNA]</scope>
</reference>
<dbReference type="OrthoDB" id="1693313at2759"/>